<dbReference type="EMBL" id="GEZM01077996">
    <property type="protein sequence ID" value="JAV63070.1"/>
    <property type="molecule type" value="Transcribed_RNA"/>
</dbReference>
<proteinExistence type="predicted"/>
<dbReference type="AlphaFoldDB" id="A0A1Y1KSC8"/>
<evidence type="ECO:0000313" key="1">
    <source>
        <dbReference type="EMBL" id="JAV63070.1"/>
    </source>
</evidence>
<reference evidence="1" key="1">
    <citation type="journal article" date="2016" name="Sci. Rep.">
        <title>Molecular characterization of firefly nuptial gifts: a multi-omics approach sheds light on postcopulatory sexual selection.</title>
        <authorList>
            <person name="Al-Wathiqui N."/>
            <person name="Fallon T.R."/>
            <person name="South A."/>
            <person name="Weng J.K."/>
            <person name="Lewis S.M."/>
        </authorList>
    </citation>
    <scope>NUCLEOTIDE SEQUENCE</scope>
</reference>
<name>A0A1Y1KSC8_PHOPY</name>
<protein>
    <submittedName>
        <fullName evidence="1">Uncharacterized protein</fullName>
    </submittedName>
</protein>
<accession>A0A1Y1KSC8</accession>
<dbReference type="EMBL" id="GEZM01077993">
    <property type="protein sequence ID" value="JAV63074.1"/>
    <property type="molecule type" value="Transcribed_RNA"/>
</dbReference>
<organism evidence="1">
    <name type="scientific">Photinus pyralis</name>
    <name type="common">Common eastern firefly</name>
    <name type="synonym">Lampyris pyralis</name>
    <dbReference type="NCBI Taxonomy" id="7054"/>
    <lineage>
        <taxon>Eukaryota</taxon>
        <taxon>Metazoa</taxon>
        <taxon>Ecdysozoa</taxon>
        <taxon>Arthropoda</taxon>
        <taxon>Hexapoda</taxon>
        <taxon>Insecta</taxon>
        <taxon>Pterygota</taxon>
        <taxon>Neoptera</taxon>
        <taxon>Endopterygota</taxon>
        <taxon>Coleoptera</taxon>
        <taxon>Polyphaga</taxon>
        <taxon>Elateriformia</taxon>
        <taxon>Elateroidea</taxon>
        <taxon>Lampyridae</taxon>
        <taxon>Lampyrinae</taxon>
        <taxon>Photinus</taxon>
    </lineage>
</organism>
<sequence>MHMDGTATQSRVCIKIHLKKKATGGILEGRSNEVEAYFALEFDRVPTIFKQSPLERERGNLSLREELFCDSALYIRIARPLLSKISLSARTNIPCLGRQVK</sequence>